<reference evidence="5" key="1">
    <citation type="submission" date="2022-08" db="UniProtKB">
        <authorList>
            <consortium name="EnsemblMetazoa"/>
        </authorList>
    </citation>
    <scope>IDENTIFICATION</scope>
    <source>
        <strain evidence="5">EBRO</strain>
    </source>
</reference>
<dbReference type="PANTHER" id="PTHR10938">
    <property type="entry name" value="TRANSLATION INITIATION FACTOR IF-3"/>
    <property type="match status" value="1"/>
</dbReference>
<dbReference type="InterPro" id="IPR019814">
    <property type="entry name" value="Translation_initiation_fac_3_N"/>
</dbReference>
<comment type="similarity">
    <text evidence="1">Belongs to the IF-3 family.</text>
</comment>
<evidence type="ECO:0000313" key="5">
    <source>
        <dbReference type="EnsemblMetazoa" id="AATE003182-PA.1"/>
    </source>
</evidence>
<dbReference type="GO" id="GO:0043022">
    <property type="term" value="F:ribosome binding"/>
    <property type="evidence" value="ECO:0007669"/>
    <property type="project" value="TreeGrafter"/>
</dbReference>
<dbReference type="InterPro" id="IPR036787">
    <property type="entry name" value="T_IF-3_N_sf"/>
</dbReference>
<dbReference type="FunFam" id="3.30.110.10:FF:000006">
    <property type="entry name" value="Probable translation initiation factor, mitochondrial"/>
    <property type="match status" value="1"/>
</dbReference>
<evidence type="ECO:0000256" key="2">
    <source>
        <dbReference type="ARBA" id="ARBA00022540"/>
    </source>
</evidence>
<evidence type="ECO:0000259" key="4">
    <source>
        <dbReference type="Pfam" id="PF05198"/>
    </source>
</evidence>
<dbReference type="SUPFAM" id="SSF55200">
    <property type="entry name" value="Translation initiation factor IF3, C-terminal domain"/>
    <property type="match status" value="1"/>
</dbReference>
<dbReference type="Pfam" id="PF05198">
    <property type="entry name" value="IF3_N"/>
    <property type="match status" value="1"/>
</dbReference>
<evidence type="ECO:0000256" key="1">
    <source>
        <dbReference type="ARBA" id="ARBA00005439"/>
    </source>
</evidence>
<evidence type="ECO:0000256" key="3">
    <source>
        <dbReference type="ARBA" id="ARBA00022917"/>
    </source>
</evidence>
<name>A0A182IPU9_ANOAO</name>
<dbReference type="PANTHER" id="PTHR10938:SF0">
    <property type="entry name" value="TRANSLATION INITIATION FACTOR IF-3, MITOCHONDRIAL"/>
    <property type="match status" value="1"/>
</dbReference>
<dbReference type="InterPro" id="IPR036788">
    <property type="entry name" value="T_IF-3_C_sf"/>
</dbReference>
<feature type="domain" description="Translation initiation factor 3 N-terminal" evidence="4">
    <location>
        <begin position="63"/>
        <end position="127"/>
    </location>
</feature>
<accession>A0A182IPU9</accession>
<keyword evidence="2" id="KW-0396">Initiation factor</keyword>
<dbReference type="VEuPathDB" id="VectorBase:AATE003182"/>
<dbReference type="EnsemblMetazoa" id="AATE003182-RA">
    <property type="protein sequence ID" value="AATE003182-PA.1"/>
    <property type="gene ID" value="AATE003182"/>
</dbReference>
<sequence length="257" mass="28255">MNFLGRVIVRPQLSQLIINRSRTCRSNPLAAVQNVAFFSTKTTKSDVAGTGVASSGARKPKTSPKVTLISSDESISIVNLDEAVKISNRRNLKLVKITDLDTKTQRPVYRMMSGSEYLTEDLKRREEKKKSKQDATIKGDKLLTISSRIAEHDLVSKIQNVLKWLNKSLEVRVVVTGDGVGNKAKQEDIAQRFEASVKDSGKIVQKRLRDNDLRFNILPSGGVAQSGKKGLLDATDANATADSQAARGFHTQCRSMA</sequence>
<protein>
    <recommendedName>
        <fullName evidence="4">Translation initiation factor 3 N-terminal domain-containing protein</fullName>
    </recommendedName>
</protein>
<dbReference type="Gene3D" id="3.10.20.80">
    <property type="entry name" value="Translation initiation factor 3 (IF-3), N-terminal domain"/>
    <property type="match status" value="1"/>
</dbReference>
<keyword evidence="3" id="KW-0648">Protein biosynthesis</keyword>
<dbReference type="Gene3D" id="3.30.110.10">
    <property type="entry name" value="Translation initiation factor 3 (IF-3), C-terminal domain"/>
    <property type="match status" value="1"/>
</dbReference>
<proteinExistence type="inferred from homology"/>
<dbReference type="GO" id="GO:0032790">
    <property type="term" value="P:ribosome disassembly"/>
    <property type="evidence" value="ECO:0007669"/>
    <property type="project" value="TreeGrafter"/>
</dbReference>
<dbReference type="GO" id="GO:0003743">
    <property type="term" value="F:translation initiation factor activity"/>
    <property type="evidence" value="ECO:0007669"/>
    <property type="project" value="UniProtKB-KW"/>
</dbReference>
<dbReference type="GO" id="GO:0070124">
    <property type="term" value="P:mitochondrial translational initiation"/>
    <property type="evidence" value="ECO:0007669"/>
    <property type="project" value="TreeGrafter"/>
</dbReference>
<dbReference type="SUPFAM" id="SSF54364">
    <property type="entry name" value="Translation initiation factor IF3, N-terminal domain"/>
    <property type="match status" value="1"/>
</dbReference>
<organism evidence="5">
    <name type="scientific">Anopheles atroparvus</name>
    <name type="common">European mosquito</name>
    <dbReference type="NCBI Taxonomy" id="41427"/>
    <lineage>
        <taxon>Eukaryota</taxon>
        <taxon>Metazoa</taxon>
        <taxon>Ecdysozoa</taxon>
        <taxon>Arthropoda</taxon>
        <taxon>Hexapoda</taxon>
        <taxon>Insecta</taxon>
        <taxon>Pterygota</taxon>
        <taxon>Neoptera</taxon>
        <taxon>Endopterygota</taxon>
        <taxon>Diptera</taxon>
        <taxon>Nematocera</taxon>
        <taxon>Culicoidea</taxon>
        <taxon>Culicidae</taxon>
        <taxon>Anophelinae</taxon>
        <taxon>Anopheles</taxon>
    </lineage>
</organism>
<dbReference type="GO" id="GO:0005739">
    <property type="term" value="C:mitochondrion"/>
    <property type="evidence" value="ECO:0007669"/>
    <property type="project" value="TreeGrafter"/>
</dbReference>
<dbReference type="AlphaFoldDB" id="A0A182IPU9"/>
<dbReference type="InterPro" id="IPR001288">
    <property type="entry name" value="Translation_initiation_fac_3"/>
</dbReference>